<organism evidence="1 2">
    <name type="scientific">Candidatus Nitrospira nitrosa</name>
    <dbReference type="NCBI Taxonomy" id="1742972"/>
    <lineage>
        <taxon>Bacteria</taxon>
        <taxon>Pseudomonadati</taxon>
        <taxon>Nitrospirota</taxon>
        <taxon>Nitrospiria</taxon>
        <taxon>Nitrospirales</taxon>
        <taxon>Nitrospiraceae</taxon>
        <taxon>Nitrospira</taxon>
    </lineage>
</organism>
<dbReference type="OrthoDB" id="9793211at2"/>
<sequence length="160" mass="18324">MLLPMLGIDSAWAVSMTDDPKGFRDVPWGAILSSRQDVEPFRSSAHIIEYRPKTDPLSFADTQMTSILYLSIDDQFARVTIRYRGSDVHKEVLNFLETRFGRLDRVPGQMARGLTQQYTWRGSDTEINLTYQAGTERGYIFFDSRTLAPRFNDDITDSAE</sequence>
<proteinExistence type="predicted"/>
<evidence type="ECO:0000313" key="2">
    <source>
        <dbReference type="Proteomes" id="UP000199032"/>
    </source>
</evidence>
<dbReference type="AlphaFoldDB" id="A0A0S4L9F0"/>
<dbReference type="Proteomes" id="UP000199032">
    <property type="component" value="Unassembled WGS sequence"/>
</dbReference>
<name>A0A0S4L9F0_9BACT</name>
<dbReference type="EMBL" id="CZQA01000001">
    <property type="protein sequence ID" value="CUS34444.1"/>
    <property type="molecule type" value="Genomic_DNA"/>
</dbReference>
<dbReference type="STRING" id="1742972.COMA1_11712"/>
<accession>A0A0S4L9F0</accession>
<dbReference type="RefSeq" id="WP_141654260.1">
    <property type="nucleotide sequence ID" value="NZ_CZQA01000001.1"/>
</dbReference>
<protein>
    <submittedName>
        <fullName evidence="1">Uncharacterized protein</fullName>
    </submittedName>
</protein>
<reference evidence="1 2" key="1">
    <citation type="submission" date="2015-10" db="EMBL/GenBank/DDBJ databases">
        <authorList>
            <person name="Gilbert D.G."/>
        </authorList>
    </citation>
    <scope>NUCLEOTIDE SEQUENCE [LARGE SCALE GENOMIC DNA]</scope>
    <source>
        <strain evidence="1">COMA1</strain>
    </source>
</reference>
<keyword evidence="2" id="KW-1185">Reference proteome</keyword>
<gene>
    <name evidence="1" type="ORF">COMA1_11712</name>
</gene>
<evidence type="ECO:0000313" key="1">
    <source>
        <dbReference type="EMBL" id="CUS34444.1"/>
    </source>
</evidence>